<evidence type="ECO:0000313" key="2">
    <source>
        <dbReference type="Proteomes" id="UP000663570"/>
    </source>
</evidence>
<protein>
    <submittedName>
        <fullName evidence="1">Uncharacterized protein</fullName>
    </submittedName>
</protein>
<dbReference type="RefSeq" id="WP_206253318.1">
    <property type="nucleotide sequence ID" value="NZ_CP071060.1"/>
</dbReference>
<dbReference type="Proteomes" id="UP000663570">
    <property type="component" value="Chromosome"/>
</dbReference>
<accession>A0ABX7M364</accession>
<gene>
    <name evidence="1" type="ORF">JY500_14005</name>
</gene>
<keyword evidence="2" id="KW-1185">Reference proteome</keyword>
<reference evidence="1 2" key="1">
    <citation type="submission" date="2021-02" db="EMBL/GenBank/DDBJ databases">
        <title>Niveibacterium changnyeongensis HC41.</title>
        <authorList>
            <person name="Kang M."/>
        </authorList>
    </citation>
    <scope>NUCLEOTIDE SEQUENCE [LARGE SCALE GENOMIC DNA]</scope>
    <source>
        <strain evidence="1 2">HC41</strain>
    </source>
</reference>
<proteinExistence type="predicted"/>
<evidence type="ECO:0000313" key="1">
    <source>
        <dbReference type="EMBL" id="QSI75603.1"/>
    </source>
</evidence>
<organism evidence="1 2">
    <name type="scientific">Niveibacterium microcysteis</name>
    <dbReference type="NCBI Taxonomy" id="2811415"/>
    <lineage>
        <taxon>Bacteria</taxon>
        <taxon>Pseudomonadati</taxon>
        <taxon>Pseudomonadota</taxon>
        <taxon>Betaproteobacteria</taxon>
        <taxon>Rhodocyclales</taxon>
        <taxon>Rhodocyclaceae</taxon>
        <taxon>Niveibacterium</taxon>
    </lineage>
</organism>
<sequence length="332" mass="35970">MALVVRRSRLKWWHWGCAVVRPTDRTNQGGKIMGTQVTQAAFGRSAGRQLPFSEGLDRIEDVPEVFRAPLVARFGATPPRAIIHTPLFDTYGLCIDENLLAVGDGFWFAAFVANGEVRLYEARFAETRLVTFSQLLLHGELRLDSGDPSSSCVIAFNMVVSDLFRAVVRMVLDGFPDPFVPAARVDVAAESVDALSFKLRSALQESAPSSGPLLGLASWQAAASGRRSRDPAPAGLLAATARCLFAILDALPPREGQPHGSLDRWGKVVTYVNRGFPVAWTLSSVEYGSELCLLIGHGRAASVRVGLPSAAVLAVERLLERLHEPPAPTSMR</sequence>
<name>A0ABX7M364_9RHOO</name>
<dbReference type="EMBL" id="CP071060">
    <property type="protein sequence ID" value="QSI75603.1"/>
    <property type="molecule type" value="Genomic_DNA"/>
</dbReference>